<protein>
    <submittedName>
        <fullName evidence="1">Uncharacterized protein</fullName>
    </submittedName>
</protein>
<name>A0A314USN9_PRUYE</name>
<keyword evidence="2" id="KW-1185">Reference proteome</keyword>
<gene>
    <name evidence="1" type="ORF">Pyn_15172</name>
</gene>
<dbReference type="EMBL" id="PJQY01003072">
    <property type="protein sequence ID" value="PQM40497.1"/>
    <property type="molecule type" value="Genomic_DNA"/>
</dbReference>
<evidence type="ECO:0000313" key="1">
    <source>
        <dbReference type="EMBL" id="PQM40497.1"/>
    </source>
</evidence>
<sequence>MLQQSTEVIRDRLLVDCNSIPSTPSLKAEVSHQNGVCFHAKSDTNELQASHPSISLAFPNEDSNCNFVNQTDLRKGPNQSPVQDCSSLMHGRDAENWRVEIGDWMKTRKTFALPMFRKVSFPYPCSSSKSGCLASAVDNGYTVRIESAKSNVVQDPVSHMCTVQLKADGPVLEKRLFNANADSRHQIDLNRCFTEEETEMTAASPIMRTETVIDLEAPVIVE</sequence>
<dbReference type="Proteomes" id="UP000250321">
    <property type="component" value="Unassembled WGS sequence"/>
</dbReference>
<dbReference type="Pfam" id="PF05904">
    <property type="entry name" value="DUF863"/>
    <property type="match status" value="1"/>
</dbReference>
<organism evidence="1 2">
    <name type="scientific">Prunus yedoensis var. nudiflora</name>
    <dbReference type="NCBI Taxonomy" id="2094558"/>
    <lineage>
        <taxon>Eukaryota</taxon>
        <taxon>Viridiplantae</taxon>
        <taxon>Streptophyta</taxon>
        <taxon>Embryophyta</taxon>
        <taxon>Tracheophyta</taxon>
        <taxon>Spermatophyta</taxon>
        <taxon>Magnoliopsida</taxon>
        <taxon>eudicotyledons</taxon>
        <taxon>Gunneridae</taxon>
        <taxon>Pentapetalae</taxon>
        <taxon>rosids</taxon>
        <taxon>fabids</taxon>
        <taxon>Rosales</taxon>
        <taxon>Rosaceae</taxon>
        <taxon>Amygdaloideae</taxon>
        <taxon>Amygdaleae</taxon>
        <taxon>Prunus</taxon>
    </lineage>
</organism>
<evidence type="ECO:0000313" key="2">
    <source>
        <dbReference type="Proteomes" id="UP000250321"/>
    </source>
</evidence>
<dbReference type="AlphaFoldDB" id="A0A314USN9"/>
<accession>A0A314USN9</accession>
<reference evidence="1 2" key="1">
    <citation type="submission" date="2018-02" db="EMBL/GenBank/DDBJ databases">
        <title>Draft genome of wild Prunus yedoensis var. nudiflora.</title>
        <authorList>
            <person name="Baek S."/>
            <person name="Kim J.-H."/>
            <person name="Choi K."/>
            <person name="Kim G.-B."/>
            <person name="Cho A."/>
            <person name="Jang H."/>
            <person name="Shin C.-H."/>
            <person name="Yu H.-J."/>
            <person name="Mun J.-H."/>
        </authorList>
    </citation>
    <scope>NUCLEOTIDE SEQUENCE [LARGE SCALE GENOMIC DNA]</scope>
    <source>
        <strain evidence="2">cv. Jeju island</strain>
        <tissue evidence="1">Leaf</tissue>
    </source>
</reference>
<dbReference type="InterPro" id="IPR008581">
    <property type="entry name" value="DUF863_pln"/>
</dbReference>
<proteinExistence type="predicted"/>
<comment type="caution">
    <text evidence="1">The sequence shown here is derived from an EMBL/GenBank/DDBJ whole genome shotgun (WGS) entry which is preliminary data.</text>
</comment>
<dbReference type="OrthoDB" id="630817at2759"/>